<proteinExistence type="predicted"/>
<dbReference type="EMBL" id="CAKMRJ010002223">
    <property type="protein sequence ID" value="CAH1428123.1"/>
    <property type="molecule type" value="Genomic_DNA"/>
</dbReference>
<feature type="coiled-coil region" evidence="2">
    <location>
        <begin position="331"/>
        <end position="494"/>
    </location>
</feature>
<sequence length="710" mass="82864">MAAVSPSLQANFYASSSKLCFVRLDRFNRRSFHCKKKSHSCSWIIKSVINNKSINGDEAIEPARILLERLFAQTQKLEEKINKNSNPPQDIELEHYLGKLESDLQTALTVLRKKEEDLEAAENKISLEYRDLNNAKNELNKREENISDAFLRQEKLENELNLANLDLASRATEIEDLKLQIEKHDHEVMLARSMLEFKEDEIKVMVDELRVKSEESANFELEIMEKSRVLIETNEILKKQEVEIEELKETIREKNEELEISTMLLESENEKLKVVEENLEKQTMDWLVANEEMTELPSTVEYFDDLTRVRMLLSDVRSELVSSRESLILSRKKMEDQQAVLEHEILELEEHRKSLSAYTRSVKDAETEVEKERVMFRLAEGRNQEFQRDLLIEKELIDELQNQLNSEKDSLRKANEEILEIKDELNRRNLEFLEIQNLLESKEAELVDAKIEIQSLKSERVCLEVMLNEKESELSDAREILNEVNREIMNLKTLLGRKIETGIDYSEAKNVVERIFELTNKVDDSIVKPESKWEKKRVETELDVIRGTLRLREFEVLRSRREIMIKEDKVKSVLEKLDERENEMAEMKRELSQDVDELRRLYAMAQERIGERTMGELAIEKMELEAAEIEIEAAVSALEKIMEMSRELLRATSVIVDADSDLDVSMGIERCGFEDPGFEELRMEAARLSDFTEKLVREAGIGKDLAVVDK</sequence>
<evidence type="ECO:0000313" key="4">
    <source>
        <dbReference type="Proteomes" id="UP001157418"/>
    </source>
</evidence>
<keyword evidence="4" id="KW-1185">Reference proteome</keyword>
<dbReference type="PANTHER" id="PTHR23160:SF19">
    <property type="entry name" value="MYOSIN HEAVY CHAIN-RELATED PROTEIN"/>
    <property type="match status" value="1"/>
</dbReference>
<evidence type="ECO:0000256" key="2">
    <source>
        <dbReference type="SAM" id="Coils"/>
    </source>
</evidence>
<accession>A0AAU9MJN7</accession>
<keyword evidence="1 2" id="KW-0175">Coiled coil</keyword>
<dbReference type="PANTHER" id="PTHR23160">
    <property type="entry name" value="SYNAPTONEMAL COMPLEX PROTEIN-RELATED"/>
    <property type="match status" value="1"/>
</dbReference>
<name>A0AAU9MJN7_9ASTR</name>
<comment type="caution">
    <text evidence="3">The sequence shown here is derived from an EMBL/GenBank/DDBJ whole genome shotgun (WGS) entry which is preliminary data.</text>
</comment>
<feature type="coiled-coil region" evidence="2">
    <location>
        <begin position="563"/>
        <end position="644"/>
    </location>
</feature>
<evidence type="ECO:0000313" key="3">
    <source>
        <dbReference type="EMBL" id="CAH1428123.1"/>
    </source>
</evidence>
<gene>
    <name evidence="3" type="ORF">LVIROSA_LOCUS15074</name>
</gene>
<dbReference type="AlphaFoldDB" id="A0AAU9MJN7"/>
<organism evidence="3 4">
    <name type="scientific">Lactuca virosa</name>
    <dbReference type="NCBI Taxonomy" id="75947"/>
    <lineage>
        <taxon>Eukaryota</taxon>
        <taxon>Viridiplantae</taxon>
        <taxon>Streptophyta</taxon>
        <taxon>Embryophyta</taxon>
        <taxon>Tracheophyta</taxon>
        <taxon>Spermatophyta</taxon>
        <taxon>Magnoliopsida</taxon>
        <taxon>eudicotyledons</taxon>
        <taxon>Gunneridae</taxon>
        <taxon>Pentapetalae</taxon>
        <taxon>asterids</taxon>
        <taxon>campanulids</taxon>
        <taxon>Asterales</taxon>
        <taxon>Asteraceae</taxon>
        <taxon>Cichorioideae</taxon>
        <taxon>Cichorieae</taxon>
        <taxon>Lactucinae</taxon>
        <taxon>Lactuca</taxon>
    </lineage>
</organism>
<protein>
    <submittedName>
        <fullName evidence="3">Uncharacterized protein</fullName>
    </submittedName>
</protein>
<dbReference type="Proteomes" id="UP001157418">
    <property type="component" value="Unassembled WGS sequence"/>
</dbReference>
<feature type="coiled-coil region" evidence="2">
    <location>
        <begin position="104"/>
        <end position="159"/>
    </location>
</feature>
<reference evidence="3 4" key="1">
    <citation type="submission" date="2022-01" db="EMBL/GenBank/DDBJ databases">
        <authorList>
            <person name="Xiong W."/>
            <person name="Schranz E."/>
        </authorList>
    </citation>
    <scope>NUCLEOTIDE SEQUENCE [LARGE SCALE GENOMIC DNA]</scope>
</reference>
<dbReference type="GO" id="GO:0007131">
    <property type="term" value="P:reciprocal meiotic recombination"/>
    <property type="evidence" value="ECO:0007669"/>
    <property type="project" value="TreeGrafter"/>
</dbReference>
<evidence type="ECO:0000256" key="1">
    <source>
        <dbReference type="ARBA" id="ARBA00023054"/>
    </source>
</evidence>
<feature type="coiled-coil region" evidence="2">
    <location>
        <begin position="230"/>
        <end position="285"/>
    </location>
</feature>